<evidence type="ECO:0000256" key="3">
    <source>
        <dbReference type="ARBA" id="ARBA00023163"/>
    </source>
</evidence>
<reference evidence="7 8" key="1">
    <citation type="submission" date="2019-09" db="EMBL/GenBank/DDBJ databases">
        <authorList>
            <person name="Valk L.C."/>
        </authorList>
    </citation>
    <scope>NUCLEOTIDE SEQUENCE [LARGE SCALE GENOMIC DNA]</scope>
    <source>
        <strain evidence="7">GalUA</strain>
    </source>
</reference>
<keyword evidence="5" id="KW-0472">Membrane</keyword>
<dbReference type="AlphaFoldDB" id="A0A7V7QHY6"/>
<dbReference type="PROSITE" id="PS01124">
    <property type="entry name" value="HTH_ARAC_FAMILY_2"/>
    <property type="match status" value="1"/>
</dbReference>
<dbReference type="Pfam" id="PF12833">
    <property type="entry name" value="HTH_18"/>
    <property type="match status" value="1"/>
</dbReference>
<feature type="transmembrane region" description="Helical" evidence="5">
    <location>
        <begin position="6"/>
        <end position="28"/>
    </location>
</feature>
<dbReference type="InterPro" id="IPR001387">
    <property type="entry name" value="Cro/C1-type_HTH"/>
</dbReference>
<dbReference type="SUPFAM" id="SSF46689">
    <property type="entry name" value="Homeodomain-like"/>
    <property type="match status" value="1"/>
</dbReference>
<dbReference type="GO" id="GO:0003700">
    <property type="term" value="F:DNA-binding transcription factor activity"/>
    <property type="evidence" value="ECO:0007669"/>
    <property type="project" value="InterPro"/>
</dbReference>
<evidence type="ECO:0000256" key="2">
    <source>
        <dbReference type="ARBA" id="ARBA00023125"/>
    </source>
</evidence>
<keyword evidence="4" id="KW-0175">Coiled coil</keyword>
<feature type="domain" description="HTH araC/xylS-type" evidence="6">
    <location>
        <begin position="673"/>
        <end position="771"/>
    </location>
</feature>
<protein>
    <submittedName>
        <fullName evidence="7">AraC family transcriptional regulator</fullName>
    </submittedName>
</protein>
<proteinExistence type="predicted"/>
<sequence>MKRVPFLLELIILLVLLLVVPTSIITYYSSKSMLEYSEEEIANSAMAKLESNSDLVESVLNNIVRNVLQIVKGSTFNALKDADTYTKLNQDYSNVSKAFEIGDALDEIVNNNSAIHSAFFYLDNADYLISTNKGIVRLEAYESIDWLEDAQTQMSGPTGVWYPRILTAKTMNEVEDGTKLDVEVISYVFRLSKLVTSTKGTIVINVSENEICKYLNSSRFGTEMEGMLIDKNGIVISDVNKENLFRELDEDQYIKSLIKGGLTSGFEYISNKSEKVLYTYYRTSFNNWIYVAKYPMDKLMEKSYSMRTRYTLLTIVIIIVGTLLSIFIASSLSKPMRKLIKELKEREGVEYEESKSELAFIANAFTQLQQQEDNLHKLLKAREEETKSLALHNLMQGELTNETELEEVKKLFTFNHYMVALASIDNMNSYLHETNHDIRSYHRYVLFEKIEKSFPEGYNVSCVRYIGGMIGIIINMKEYDHSKVPRTVGNILTIVKNEASQIMGYTVTIGVSAVHNDYEGIKDCTIEALEAVKNRLVEGRNSIIFYKSRNNENRKYHYSYNSEKKILNYLNTGDINSIEEELRVIMNDIRSISNITNDNIIFIFNQLAGATIKYMAEHNMNTNILVAHNSNIYSKLAEFDTLEEIEIYLCELYRTIIERSNQNDEINETRYWEQIMKYINEHYKEDIVFEELAEKIGISYSYLRKLVKEETGKSLMDNVNILRIEEVKRLLLHSNMNISQIAKEVGYRNVQSVNRFFKKYEGVSPSDYKNNQ</sequence>
<evidence type="ECO:0000256" key="4">
    <source>
        <dbReference type="SAM" id="Coils"/>
    </source>
</evidence>
<dbReference type="CDD" id="cd00093">
    <property type="entry name" value="HTH_XRE"/>
    <property type="match status" value="1"/>
</dbReference>
<keyword evidence="2" id="KW-0238">DNA-binding</keyword>
<comment type="caution">
    <text evidence="7">The sequence shown here is derived from an EMBL/GenBank/DDBJ whole genome shotgun (WGS) entry which is preliminary data.</text>
</comment>
<dbReference type="PANTHER" id="PTHR43280:SF34">
    <property type="entry name" value="ARAC-FAMILY TRANSCRIPTIONAL REGULATOR"/>
    <property type="match status" value="1"/>
</dbReference>
<reference evidence="7 8" key="2">
    <citation type="submission" date="2020-02" db="EMBL/GenBank/DDBJ databases">
        <title>Candidatus Galacturonibacter soehngenii shows hetero-acetogenic catabolism of galacturonic acid but lacks a canonical carbon monoxide dehydrogenase/acetyl-CoA synthase complex.</title>
        <authorList>
            <person name="Diender M."/>
            <person name="Stouten G.R."/>
            <person name="Petersen J.F."/>
            <person name="Nielsen P.H."/>
            <person name="Dueholm M.S."/>
            <person name="Pronk J.T."/>
            <person name="Van Loosdrecht M.C.M."/>
        </authorList>
    </citation>
    <scope>NUCLEOTIDE SEQUENCE [LARGE SCALE GENOMIC DNA]</scope>
    <source>
        <strain evidence="7">GalUA</strain>
    </source>
</reference>
<dbReference type="InterPro" id="IPR009057">
    <property type="entry name" value="Homeodomain-like_sf"/>
</dbReference>
<organism evidence="7 8">
    <name type="scientific">Candidatus Galacturonatibacter soehngenii</name>
    <dbReference type="NCBI Taxonomy" id="2307010"/>
    <lineage>
        <taxon>Bacteria</taxon>
        <taxon>Bacillati</taxon>
        <taxon>Bacillota</taxon>
        <taxon>Clostridia</taxon>
        <taxon>Lachnospirales</taxon>
        <taxon>Lachnospiraceae</taxon>
        <taxon>Candidatus Galacturonatibacter</taxon>
    </lineage>
</organism>
<dbReference type="Proteomes" id="UP000461768">
    <property type="component" value="Unassembled WGS sequence"/>
</dbReference>
<evidence type="ECO:0000313" key="7">
    <source>
        <dbReference type="EMBL" id="KAB1434272.1"/>
    </source>
</evidence>
<dbReference type="EMBL" id="WAGX01000008">
    <property type="protein sequence ID" value="KAB1434272.1"/>
    <property type="molecule type" value="Genomic_DNA"/>
</dbReference>
<feature type="transmembrane region" description="Helical" evidence="5">
    <location>
        <begin position="310"/>
        <end position="332"/>
    </location>
</feature>
<evidence type="ECO:0000259" key="6">
    <source>
        <dbReference type="PROSITE" id="PS01124"/>
    </source>
</evidence>
<keyword evidence="3" id="KW-0804">Transcription</keyword>
<dbReference type="InterPro" id="IPR018060">
    <property type="entry name" value="HTH_AraC"/>
</dbReference>
<dbReference type="OrthoDB" id="1975037at2"/>
<keyword evidence="5" id="KW-1133">Transmembrane helix</keyword>
<feature type="coiled-coil region" evidence="4">
    <location>
        <begin position="361"/>
        <end position="388"/>
    </location>
</feature>
<dbReference type="SMART" id="SM00342">
    <property type="entry name" value="HTH_ARAC"/>
    <property type="match status" value="1"/>
</dbReference>
<dbReference type="GO" id="GO:0043565">
    <property type="term" value="F:sequence-specific DNA binding"/>
    <property type="evidence" value="ECO:0007669"/>
    <property type="project" value="InterPro"/>
</dbReference>
<evidence type="ECO:0000313" key="8">
    <source>
        <dbReference type="Proteomes" id="UP000461768"/>
    </source>
</evidence>
<accession>A0A7V7QHY6</accession>
<evidence type="ECO:0000256" key="1">
    <source>
        <dbReference type="ARBA" id="ARBA00023015"/>
    </source>
</evidence>
<keyword evidence="1" id="KW-0805">Transcription regulation</keyword>
<name>A0A7V7QHY6_9FIRM</name>
<keyword evidence="5" id="KW-0812">Transmembrane</keyword>
<dbReference type="PANTHER" id="PTHR43280">
    <property type="entry name" value="ARAC-FAMILY TRANSCRIPTIONAL REGULATOR"/>
    <property type="match status" value="1"/>
</dbReference>
<dbReference type="RefSeq" id="WP_151148236.1">
    <property type="nucleotide sequence ID" value="NZ_WAGX01000008.1"/>
</dbReference>
<dbReference type="Gene3D" id="3.30.450.20">
    <property type="entry name" value="PAS domain"/>
    <property type="match status" value="1"/>
</dbReference>
<keyword evidence="8" id="KW-1185">Reference proteome</keyword>
<gene>
    <name evidence="7" type="ORF">F7O84_17425</name>
</gene>
<evidence type="ECO:0000256" key="5">
    <source>
        <dbReference type="SAM" id="Phobius"/>
    </source>
</evidence>
<dbReference type="Gene3D" id="1.10.10.60">
    <property type="entry name" value="Homeodomain-like"/>
    <property type="match status" value="2"/>
</dbReference>